<protein>
    <submittedName>
        <fullName evidence="1">Uncharacterized protein</fullName>
    </submittedName>
</protein>
<dbReference type="EMBL" id="CP021780">
    <property type="protein sequence ID" value="ASA25404.1"/>
    <property type="molecule type" value="Genomic_DNA"/>
</dbReference>
<proteinExistence type="predicted"/>
<organism evidence="1 2">
    <name type="scientific">Paenibacillus donghaensis</name>
    <dbReference type="NCBI Taxonomy" id="414771"/>
    <lineage>
        <taxon>Bacteria</taxon>
        <taxon>Bacillati</taxon>
        <taxon>Bacillota</taxon>
        <taxon>Bacilli</taxon>
        <taxon>Bacillales</taxon>
        <taxon>Paenibacillaceae</taxon>
        <taxon>Paenibacillus</taxon>
    </lineage>
</organism>
<dbReference type="Proteomes" id="UP000249890">
    <property type="component" value="Chromosome"/>
</dbReference>
<evidence type="ECO:0000313" key="1">
    <source>
        <dbReference type="EMBL" id="ASA25404.1"/>
    </source>
</evidence>
<dbReference type="KEGG" id="pdh:B9T62_34525"/>
<reference evidence="1 2" key="1">
    <citation type="submission" date="2017-06" db="EMBL/GenBank/DDBJ databases">
        <title>Complete genome sequence of Paenibacillus donghaensis KCTC 13049T isolated from East Sea sediment, South Korea.</title>
        <authorList>
            <person name="Jung B.K."/>
            <person name="Hong S.-J."/>
            <person name="Shin J.-H."/>
        </authorList>
    </citation>
    <scope>NUCLEOTIDE SEQUENCE [LARGE SCALE GENOMIC DNA]</scope>
    <source>
        <strain evidence="1 2">KCTC 13049</strain>
    </source>
</reference>
<dbReference type="RefSeq" id="WP_087919369.1">
    <property type="nucleotide sequence ID" value="NZ_CP021780.1"/>
</dbReference>
<name>A0A2Z2KGR9_9BACL</name>
<dbReference type="AlphaFoldDB" id="A0A2Z2KGR9"/>
<gene>
    <name evidence="1" type="ORF">B9T62_34525</name>
</gene>
<evidence type="ECO:0000313" key="2">
    <source>
        <dbReference type="Proteomes" id="UP000249890"/>
    </source>
</evidence>
<keyword evidence="2" id="KW-1185">Reference proteome</keyword>
<sequence>MPESKYPPMTYEQLQNSHDELEKTAQDNYYNLKDCEALLIESRTKADLFAVEIMRLQRIYVVARETIESLYQITRRGELTDQDMKDADAAYDALLSYVEVTQKR</sequence>
<accession>A0A2Z2KGR9</accession>